<protein>
    <recommendedName>
        <fullName evidence="15">Nucleolar protein 6</fullName>
    </recommendedName>
</protein>
<dbReference type="Pfam" id="PF17404">
    <property type="entry name" value="Nrap_D3"/>
    <property type="match status" value="1"/>
</dbReference>
<dbReference type="Pfam" id="PF17406">
    <property type="entry name" value="Nrap_D5"/>
    <property type="match status" value="1"/>
</dbReference>
<feature type="region of interest" description="Disordered" evidence="6">
    <location>
        <begin position="1008"/>
        <end position="1034"/>
    </location>
</feature>
<dbReference type="GO" id="GO:0003723">
    <property type="term" value="F:RNA binding"/>
    <property type="evidence" value="ECO:0007669"/>
    <property type="project" value="UniProtKB-KW"/>
</dbReference>
<evidence type="ECO:0000259" key="12">
    <source>
        <dbReference type="Pfam" id="PF17407"/>
    </source>
</evidence>
<dbReference type="Pfam" id="PF17407">
    <property type="entry name" value="Nrap_D6"/>
    <property type="match status" value="1"/>
</dbReference>
<sequence length="1151" mass="129179">MVSAEYSVDLKLSTLLNEARPSAASLRAAGEAVDAVAQLIKSVPPQQVAPEAASGFVRDLGLAAEKLTFSFRPPEVVRLAGSHAAGAVARPDVAADLLVRLPKECFHEKDFLNHRYHAKRCLYLCVIEKSLNSSHLIRKVSWSTFQDEARKPVLHVYPATEIAELPGFYVRIIPSASSLFDVSKLNLSTRNNVRAYTKDGINQPTPKYNNSILEDMFLEENAESISCTFANWKALQEALVLLKVWARQRTSIYAHDCLNGYLISAILVFLTMDSGGSIITRSMSRRQIFRVAINFFATSKIWSRGLVLQPIKKRTITKEYIAHLVRTFDVAICDVSGHVNVAFRMTTSAFLELQDEAACTLNCLDKCRDGGFEELFMTKVDFAAKFDSCLRVNLKGNSKVTALSFCLDDESWRVLEKDVQSLLQQGLTDRIKMIRVLWRSTPSEWNIMDGFSEFGTSPLVVGVMLSLLEKSYRFVDIGPNPENRDEAIKFRKFWGKKAELRRFKDGAIAESTVWETETWEKHTIIKRISDYVLTKHLLLRKEDLTHVVDQLDFCLLVGGKDPVSSSGALLGAFDNLTKQLRLLDDIPLKITTVQPLDSAFRHTSVYPPEPHPLAYEKSSQKLPKFAPTCIRSLEVMIQLEGSGNWPLDPLAMEKTKSAFLLRIGESLADRGMFVTASEDEVNVLTSGYSFLLKIFHERGLVVQKQAADANTQSDPSEDKELFLRSQHSSMINGLHGRYQVYGPVVRLAKRWISAHLFSSFISEEAIELVVAYLFLKPFPFHAPSSRVAGFLRFLRLLSSFDWTFSPMVVDINNDFNLKDEKEINEKFMLSRRSYEQNPHDIEPAMFLATSYDKSSEAWTKHSPSKSVLKRMASYAKSSAELLTNLIVHGQSGQYTWECLFQTPLSNYDAVILLHQEKLCRPQHVLFPAETPNGKMVIKGNPSNDFHPYMPLSQSVVRSSRDKLLLNFDPTTCFLRDLKCAFPVTFKLWHDSVGGDAIGLTWENSKKRGRDEAEEAMPDPASILKEVGDVGKGSPKGHGVPELAIANYDEMHAIFSFGLATGKFMGSSEPMCTPPSAPSVEDVFTQESDTVILDGPPKKVVDESKKLNVGKRKRGTFAQDELAAFTNMIVSMKDVAKAIRDNKPIDIHPQLY</sequence>
<dbReference type="PANTHER" id="PTHR17972">
    <property type="entry name" value="NUCLEOLAR RNA-ASSOCIATED PROTEIN"/>
    <property type="match status" value="1"/>
</dbReference>
<keyword evidence="3 5" id="KW-0694">RNA-binding</keyword>
<evidence type="ECO:0000256" key="1">
    <source>
        <dbReference type="ARBA" id="ARBA00004604"/>
    </source>
</evidence>
<comment type="caution">
    <text evidence="13">The sequence shown here is derived from an EMBL/GenBank/DDBJ whole genome shotgun (WGS) entry which is preliminary data.</text>
</comment>
<dbReference type="InterPro" id="IPR035082">
    <property type="entry name" value="Nrap_D1"/>
</dbReference>
<comment type="subcellular location">
    <subcellularLocation>
        <location evidence="1 5">Nucleus</location>
        <location evidence="1 5">Nucleolus</location>
    </subcellularLocation>
</comment>
<evidence type="ECO:0000313" key="13">
    <source>
        <dbReference type="EMBL" id="KAK1602608.1"/>
    </source>
</evidence>
<evidence type="ECO:0000256" key="6">
    <source>
        <dbReference type="SAM" id="MobiDB-lite"/>
    </source>
</evidence>
<evidence type="ECO:0000259" key="9">
    <source>
        <dbReference type="Pfam" id="PF17404"/>
    </source>
</evidence>
<dbReference type="GO" id="GO:0032545">
    <property type="term" value="C:CURI complex"/>
    <property type="evidence" value="ECO:0007669"/>
    <property type="project" value="TreeGrafter"/>
</dbReference>
<dbReference type="GO" id="GO:0006409">
    <property type="term" value="P:tRNA export from nucleus"/>
    <property type="evidence" value="ECO:0007669"/>
    <property type="project" value="TreeGrafter"/>
</dbReference>
<feature type="domain" description="Nrap protein" evidence="8">
    <location>
        <begin position="234"/>
        <end position="379"/>
    </location>
</feature>
<reference evidence="13" key="1">
    <citation type="submission" date="2023-07" db="EMBL/GenBank/DDBJ databases">
        <title>A chromosome-level genome assembly of Lolium multiflorum.</title>
        <authorList>
            <person name="Chen Y."/>
            <person name="Copetti D."/>
            <person name="Kolliker R."/>
            <person name="Studer B."/>
        </authorList>
    </citation>
    <scope>NUCLEOTIDE SEQUENCE</scope>
    <source>
        <strain evidence="13">02402/16</strain>
        <tissue evidence="13">Leaf</tissue>
    </source>
</reference>
<evidence type="ECO:0000256" key="2">
    <source>
        <dbReference type="ARBA" id="ARBA00006674"/>
    </source>
</evidence>
<dbReference type="GO" id="GO:0006364">
    <property type="term" value="P:rRNA processing"/>
    <property type="evidence" value="ECO:0007669"/>
    <property type="project" value="TreeGrafter"/>
</dbReference>
<name>A0AAD8QK41_LOLMU</name>
<evidence type="ECO:0000259" key="7">
    <source>
        <dbReference type="Pfam" id="PF03813"/>
    </source>
</evidence>
<dbReference type="InterPro" id="IPR035369">
    <property type="entry name" value="Nrap_D4"/>
</dbReference>
<dbReference type="GO" id="GO:0034456">
    <property type="term" value="C:UTP-C complex"/>
    <property type="evidence" value="ECO:0007669"/>
    <property type="project" value="TreeGrafter"/>
</dbReference>
<dbReference type="PANTHER" id="PTHR17972:SF0">
    <property type="entry name" value="NUCLEOLAR PROTEIN 6"/>
    <property type="match status" value="1"/>
</dbReference>
<dbReference type="Proteomes" id="UP001231189">
    <property type="component" value="Unassembled WGS sequence"/>
</dbReference>
<feature type="domain" description="Nrap protein" evidence="12">
    <location>
        <begin position="904"/>
        <end position="1032"/>
    </location>
</feature>
<dbReference type="Gene3D" id="1.10.1410.10">
    <property type="match status" value="1"/>
</dbReference>
<dbReference type="Pfam" id="PF17403">
    <property type="entry name" value="Nrap_D2"/>
    <property type="match status" value="1"/>
</dbReference>
<evidence type="ECO:0000313" key="14">
    <source>
        <dbReference type="Proteomes" id="UP001231189"/>
    </source>
</evidence>
<comment type="similarity">
    <text evidence="2 5">Belongs to the NRAP family.</text>
</comment>
<feature type="domain" description="Nrap protein" evidence="9">
    <location>
        <begin position="383"/>
        <end position="537"/>
    </location>
</feature>
<evidence type="ECO:0000256" key="5">
    <source>
        <dbReference type="RuleBase" id="RU364032"/>
    </source>
</evidence>
<dbReference type="InterPro" id="IPR035367">
    <property type="entry name" value="Nrap_D2"/>
</dbReference>
<feature type="domain" description="Nrap protein" evidence="11">
    <location>
        <begin position="738"/>
        <end position="890"/>
    </location>
</feature>
<feature type="domain" description="Nrap protein" evidence="7">
    <location>
        <begin position="96"/>
        <end position="226"/>
    </location>
</feature>
<dbReference type="InterPro" id="IPR035371">
    <property type="entry name" value="Nrap_D6"/>
</dbReference>
<accession>A0AAD8QK41</accession>
<evidence type="ECO:0000259" key="11">
    <source>
        <dbReference type="Pfam" id="PF17406"/>
    </source>
</evidence>
<dbReference type="Pfam" id="PF03813">
    <property type="entry name" value="Nrap"/>
    <property type="match status" value="1"/>
</dbReference>
<dbReference type="EMBL" id="JAUUTY010000222">
    <property type="protein sequence ID" value="KAK1602608.1"/>
    <property type="molecule type" value="Genomic_DNA"/>
</dbReference>
<evidence type="ECO:0000256" key="4">
    <source>
        <dbReference type="ARBA" id="ARBA00023242"/>
    </source>
</evidence>
<dbReference type="GO" id="GO:0032040">
    <property type="term" value="C:small-subunit processome"/>
    <property type="evidence" value="ECO:0007669"/>
    <property type="project" value="TreeGrafter"/>
</dbReference>
<evidence type="ECO:0008006" key="15">
    <source>
        <dbReference type="Google" id="ProtNLM"/>
    </source>
</evidence>
<dbReference type="InterPro" id="IPR035370">
    <property type="entry name" value="Nrap_D5"/>
</dbReference>
<organism evidence="13 14">
    <name type="scientific">Lolium multiflorum</name>
    <name type="common">Italian ryegrass</name>
    <name type="synonym">Lolium perenne subsp. multiflorum</name>
    <dbReference type="NCBI Taxonomy" id="4521"/>
    <lineage>
        <taxon>Eukaryota</taxon>
        <taxon>Viridiplantae</taxon>
        <taxon>Streptophyta</taxon>
        <taxon>Embryophyta</taxon>
        <taxon>Tracheophyta</taxon>
        <taxon>Spermatophyta</taxon>
        <taxon>Magnoliopsida</taxon>
        <taxon>Liliopsida</taxon>
        <taxon>Poales</taxon>
        <taxon>Poaceae</taxon>
        <taxon>BOP clade</taxon>
        <taxon>Pooideae</taxon>
        <taxon>Poodae</taxon>
        <taxon>Poeae</taxon>
        <taxon>Poeae Chloroplast Group 2 (Poeae type)</taxon>
        <taxon>Loliodinae</taxon>
        <taxon>Loliinae</taxon>
        <taxon>Lolium</taxon>
    </lineage>
</organism>
<evidence type="ECO:0000256" key="3">
    <source>
        <dbReference type="ARBA" id="ARBA00022884"/>
    </source>
</evidence>
<dbReference type="Pfam" id="PF17405">
    <property type="entry name" value="Nrap_D4"/>
    <property type="match status" value="1"/>
</dbReference>
<dbReference type="InterPro" id="IPR035368">
    <property type="entry name" value="Nrap_D3"/>
</dbReference>
<keyword evidence="4 5" id="KW-0539">Nucleus</keyword>
<keyword evidence="14" id="KW-1185">Reference proteome</keyword>
<gene>
    <name evidence="13" type="ORF">QYE76_018850</name>
</gene>
<dbReference type="FunFam" id="1.10.1410.10:FF:000012">
    <property type="entry name" value="Nucleolar protein 6"/>
    <property type="match status" value="1"/>
</dbReference>
<evidence type="ECO:0000259" key="10">
    <source>
        <dbReference type="Pfam" id="PF17405"/>
    </source>
</evidence>
<feature type="domain" description="Nrap protein" evidence="10">
    <location>
        <begin position="562"/>
        <end position="734"/>
    </location>
</feature>
<evidence type="ECO:0000259" key="8">
    <source>
        <dbReference type="Pfam" id="PF17403"/>
    </source>
</evidence>
<dbReference type="InterPro" id="IPR005554">
    <property type="entry name" value="NOL6/Upt22"/>
</dbReference>
<dbReference type="AlphaFoldDB" id="A0AAD8QK41"/>
<proteinExistence type="inferred from homology"/>